<dbReference type="RefSeq" id="WP_133206732.1">
    <property type="nucleotide sequence ID" value="NZ_SMRU01000045.1"/>
</dbReference>
<dbReference type="InterPro" id="IPR011008">
    <property type="entry name" value="Dimeric_a/b-barrel"/>
</dbReference>
<evidence type="ECO:0000259" key="1">
    <source>
        <dbReference type="Pfam" id="PF03992"/>
    </source>
</evidence>
<dbReference type="GO" id="GO:0004497">
    <property type="term" value="F:monooxygenase activity"/>
    <property type="evidence" value="ECO:0007669"/>
    <property type="project" value="UniProtKB-KW"/>
</dbReference>
<comment type="caution">
    <text evidence="2">The sequence shown here is derived from an EMBL/GenBank/DDBJ whole genome shotgun (WGS) entry which is preliminary data.</text>
</comment>
<keyword evidence="3" id="KW-1185">Reference proteome</keyword>
<name>A0A4R5K7K6_9MICC</name>
<reference evidence="2 3" key="1">
    <citation type="submission" date="2019-03" db="EMBL/GenBank/DDBJ databases">
        <title>Whole genome sequence of Arthrobacter sp JH1-1.</title>
        <authorList>
            <person name="Trinh H.N."/>
        </authorList>
    </citation>
    <scope>NUCLEOTIDE SEQUENCE [LARGE SCALE GENOMIC DNA]</scope>
    <source>
        <strain evidence="2 3">JH1-1</strain>
    </source>
</reference>
<keyword evidence="2" id="KW-0560">Oxidoreductase</keyword>
<evidence type="ECO:0000313" key="2">
    <source>
        <dbReference type="EMBL" id="TDF88546.1"/>
    </source>
</evidence>
<proteinExistence type="predicted"/>
<organism evidence="2 3">
    <name type="scientific">Arthrobacter terricola</name>
    <dbReference type="NCBI Taxonomy" id="2547396"/>
    <lineage>
        <taxon>Bacteria</taxon>
        <taxon>Bacillati</taxon>
        <taxon>Actinomycetota</taxon>
        <taxon>Actinomycetes</taxon>
        <taxon>Micrococcales</taxon>
        <taxon>Micrococcaceae</taxon>
        <taxon>Arthrobacter</taxon>
    </lineage>
</organism>
<feature type="domain" description="ABM" evidence="1">
    <location>
        <begin position="19"/>
        <end position="76"/>
    </location>
</feature>
<dbReference type="OrthoDB" id="9812192at2"/>
<gene>
    <name evidence="2" type="ORF">E1809_23805</name>
</gene>
<dbReference type="Pfam" id="PF03992">
    <property type="entry name" value="ABM"/>
    <property type="match status" value="1"/>
</dbReference>
<evidence type="ECO:0000313" key="3">
    <source>
        <dbReference type="Proteomes" id="UP000295511"/>
    </source>
</evidence>
<dbReference type="EMBL" id="SMRU01000045">
    <property type="protein sequence ID" value="TDF88546.1"/>
    <property type="molecule type" value="Genomic_DNA"/>
</dbReference>
<accession>A0A4R5K7K6</accession>
<dbReference type="Gene3D" id="3.30.70.100">
    <property type="match status" value="1"/>
</dbReference>
<sequence>MIAVHLSGQIVCVDMDEVASVVLHLPNHMALTRAEPGCISITVARTGNPLVWQVDERFSDAEAFYAHQDRAASSEWGRATARIERRYTVEGL</sequence>
<dbReference type="AlphaFoldDB" id="A0A4R5K7K6"/>
<dbReference type="InterPro" id="IPR007138">
    <property type="entry name" value="ABM_dom"/>
</dbReference>
<dbReference type="Proteomes" id="UP000295511">
    <property type="component" value="Unassembled WGS sequence"/>
</dbReference>
<keyword evidence="2" id="KW-0503">Monooxygenase</keyword>
<protein>
    <submittedName>
        <fullName evidence="2">Antibiotic biosynthesis monooxygenase</fullName>
    </submittedName>
</protein>
<dbReference type="SUPFAM" id="SSF54909">
    <property type="entry name" value="Dimeric alpha+beta barrel"/>
    <property type="match status" value="1"/>
</dbReference>